<dbReference type="InterPro" id="IPR014327">
    <property type="entry name" value="RNA_pol_sigma70_bacteroid"/>
</dbReference>
<evidence type="ECO:0000313" key="7">
    <source>
        <dbReference type="EMBL" id="SOD18214.1"/>
    </source>
</evidence>
<dbReference type="InterPro" id="IPR039425">
    <property type="entry name" value="RNA_pol_sigma-70-like"/>
</dbReference>
<dbReference type="InterPro" id="IPR013325">
    <property type="entry name" value="RNA_pol_sigma_r2"/>
</dbReference>
<keyword evidence="8" id="KW-1185">Reference proteome</keyword>
<dbReference type="NCBIfam" id="TIGR02985">
    <property type="entry name" value="Sig70_bacteroi1"/>
    <property type="match status" value="1"/>
</dbReference>
<dbReference type="NCBIfam" id="TIGR02937">
    <property type="entry name" value="sigma70-ECF"/>
    <property type="match status" value="1"/>
</dbReference>
<dbReference type="AlphaFoldDB" id="A0A286A8H6"/>
<evidence type="ECO:0000259" key="5">
    <source>
        <dbReference type="Pfam" id="PF04542"/>
    </source>
</evidence>
<keyword evidence="4" id="KW-0804">Transcription</keyword>
<dbReference type="Pfam" id="PF08281">
    <property type="entry name" value="Sigma70_r4_2"/>
    <property type="match status" value="1"/>
</dbReference>
<dbReference type="RefSeq" id="WP_138765836.1">
    <property type="nucleotide sequence ID" value="NZ_SSBV01000003.1"/>
</dbReference>
<dbReference type="EMBL" id="OCMT01000003">
    <property type="protein sequence ID" value="SOD18214.1"/>
    <property type="molecule type" value="Genomic_DNA"/>
</dbReference>
<dbReference type="GO" id="GO:0016987">
    <property type="term" value="F:sigma factor activity"/>
    <property type="evidence" value="ECO:0007669"/>
    <property type="project" value="UniProtKB-KW"/>
</dbReference>
<organism evidence="7 8">
    <name type="scientific">Pedobacter xixiisoli</name>
    <dbReference type="NCBI Taxonomy" id="1476464"/>
    <lineage>
        <taxon>Bacteria</taxon>
        <taxon>Pseudomonadati</taxon>
        <taxon>Bacteroidota</taxon>
        <taxon>Sphingobacteriia</taxon>
        <taxon>Sphingobacteriales</taxon>
        <taxon>Sphingobacteriaceae</taxon>
        <taxon>Pedobacter</taxon>
    </lineage>
</organism>
<proteinExistence type="inferred from homology"/>
<dbReference type="GO" id="GO:0003677">
    <property type="term" value="F:DNA binding"/>
    <property type="evidence" value="ECO:0007669"/>
    <property type="project" value="InterPro"/>
</dbReference>
<evidence type="ECO:0000256" key="3">
    <source>
        <dbReference type="ARBA" id="ARBA00023082"/>
    </source>
</evidence>
<keyword evidence="2" id="KW-0805">Transcription regulation</keyword>
<keyword evidence="3" id="KW-0731">Sigma factor</keyword>
<feature type="domain" description="RNA polymerase sigma-70 region 2" evidence="5">
    <location>
        <begin position="21"/>
        <end position="87"/>
    </location>
</feature>
<dbReference type="Pfam" id="PF04542">
    <property type="entry name" value="Sigma70_r2"/>
    <property type="match status" value="1"/>
</dbReference>
<name>A0A286A8H6_9SPHI</name>
<sequence>MENRDIILGLKAGDNDAYKVLYDQHYSALCLYAYKVTGNSYTARSVVNDVIFSIWKNRSEVQIQNLRSYLLTAVRNRCFNSLMAEKRRGYIHAELPEDNSFQNEEMSYDKESTPMDYLLAKELDTKILRSIDKMPQQTREIFLLSRYADLKYHEIADRLAISVDVVKYHIKQALFRLREDLQDYFFKKK</sequence>
<accession>A0A286A8H6</accession>
<dbReference type="InterPro" id="IPR013324">
    <property type="entry name" value="RNA_pol_sigma_r3/r4-like"/>
</dbReference>
<gene>
    <name evidence="7" type="ORF">SAMN06297358_2886</name>
</gene>
<evidence type="ECO:0000256" key="4">
    <source>
        <dbReference type="ARBA" id="ARBA00023163"/>
    </source>
</evidence>
<dbReference type="OrthoDB" id="9772248at2"/>
<dbReference type="Gene3D" id="1.10.10.10">
    <property type="entry name" value="Winged helix-like DNA-binding domain superfamily/Winged helix DNA-binding domain"/>
    <property type="match status" value="1"/>
</dbReference>
<dbReference type="Gene3D" id="1.10.1740.10">
    <property type="match status" value="1"/>
</dbReference>
<dbReference type="SUPFAM" id="SSF88659">
    <property type="entry name" value="Sigma3 and sigma4 domains of RNA polymerase sigma factors"/>
    <property type="match status" value="1"/>
</dbReference>
<evidence type="ECO:0000259" key="6">
    <source>
        <dbReference type="Pfam" id="PF08281"/>
    </source>
</evidence>
<reference evidence="8" key="1">
    <citation type="submission" date="2017-09" db="EMBL/GenBank/DDBJ databases">
        <authorList>
            <person name="Varghese N."/>
            <person name="Submissions S."/>
        </authorList>
    </citation>
    <scope>NUCLEOTIDE SEQUENCE [LARGE SCALE GENOMIC DNA]</scope>
    <source>
        <strain evidence="8">CGMCC 1.12803</strain>
    </source>
</reference>
<dbReference type="GO" id="GO:0006352">
    <property type="term" value="P:DNA-templated transcription initiation"/>
    <property type="evidence" value="ECO:0007669"/>
    <property type="project" value="InterPro"/>
</dbReference>
<dbReference type="InterPro" id="IPR013249">
    <property type="entry name" value="RNA_pol_sigma70_r4_t2"/>
</dbReference>
<dbReference type="PANTHER" id="PTHR43133">
    <property type="entry name" value="RNA POLYMERASE ECF-TYPE SIGMA FACTO"/>
    <property type="match status" value="1"/>
</dbReference>
<evidence type="ECO:0000313" key="8">
    <source>
        <dbReference type="Proteomes" id="UP000219281"/>
    </source>
</evidence>
<dbReference type="Proteomes" id="UP000219281">
    <property type="component" value="Unassembled WGS sequence"/>
</dbReference>
<dbReference type="InterPro" id="IPR007627">
    <property type="entry name" value="RNA_pol_sigma70_r2"/>
</dbReference>
<protein>
    <submittedName>
        <fullName evidence="7">RNA polymerase sigma-70 factor, ECF subfamily</fullName>
    </submittedName>
</protein>
<evidence type="ECO:0000256" key="2">
    <source>
        <dbReference type="ARBA" id="ARBA00023015"/>
    </source>
</evidence>
<evidence type="ECO:0000256" key="1">
    <source>
        <dbReference type="ARBA" id="ARBA00010641"/>
    </source>
</evidence>
<dbReference type="SUPFAM" id="SSF88946">
    <property type="entry name" value="Sigma2 domain of RNA polymerase sigma factors"/>
    <property type="match status" value="1"/>
</dbReference>
<feature type="domain" description="RNA polymerase sigma factor 70 region 4 type 2" evidence="6">
    <location>
        <begin position="126"/>
        <end position="174"/>
    </location>
</feature>
<dbReference type="InterPro" id="IPR014284">
    <property type="entry name" value="RNA_pol_sigma-70_dom"/>
</dbReference>
<comment type="similarity">
    <text evidence="1">Belongs to the sigma-70 factor family. ECF subfamily.</text>
</comment>
<dbReference type="InterPro" id="IPR036388">
    <property type="entry name" value="WH-like_DNA-bd_sf"/>
</dbReference>
<dbReference type="PANTHER" id="PTHR43133:SF46">
    <property type="entry name" value="RNA POLYMERASE SIGMA-70 FACTOR ECF SUBFAMILY"/>
    <property type="match status" value="1"/>
</dbReference>